<accession>A0A9P8LYL6</accession>
<protein>
    <submittedName>
        <fullName evidence="2">Transmembrane domain-containing protein</fullName>
    </submittedName>
</protein>
<dbReference type="EMBL" id="AUWU02000001">
    <property type="protein sequence ID" value="KAH0576656.1"/>
    <property type="molecule type" value="Genomic_DNA"/>
</dbReference>
<evidence type="ECO:0000256" key="1">
    <source>
        <dbReference type="SAM" id="Phobius"/>
    </source>
</evidence>
<dbReference type="RefSeq" id="XP_067767429.1">
    <property type="nucleotide sequence ID" value="XM_067903947.1"/>
</dbReference>
<organism evidence="2 3">
    <name type="scientific">Spironucleus salmonicida</name>
    <dbReference type="NCBI Taxonomy" id="348837"/>
    <lineage>
        <taxon>Eukaryota</taxon>
        <taxon>Metamonada</taxon>
        <taxon>Diplomonadida</taxon>
        <taxon>Hexamitidae</taxon>
        <taxon>Hexamitinae</taxon>
        <taxon>Spironucleus</taxon>
    </lineage>
</organism>
<evidence type="ECO:0000313" key="2">
    <source>
        <dbReference type="EMBL" id="KAH0576656.1"/>
    </source>
</evidence>
<keyword evidence="3" id="KW-1185">Reference proteome</keyword>
<dbReference type="Proteomes" id="UP000018208">
    <property type="component" value="Unassembled WGS sequence"/>
</dbReference>
<evidence type="ECO:0000313" key="3">
    <source>
        <dbReference type="Proteomes" id="UP000018208"/>
    </source>
</evidence>
<keyword evidence="1 2" id="KW-0812">Transmembrane</keyword>
<dbReference type="GeneID" id="94294025"/>
<name>A0A9P8LYL6_9EUKA</name>
<reference evidence="2 3" key="1">
    <citation type="journal article" date="2014" name="PLoS Genet.">
        <title>The Genome of Spironucleus salmonicida Highlights a Fish Pathogen Adapted to Fluctuating Environments.</title>
        <authorList>
            <person name="Xu F."/>
            <person name="Jerlstrom-Hultqvist J."/>
            <person name="Einarsson E."/>
            <person name="Astvaldsson A."/>
            <person name="Svard S.G."/>
            <person name="Andersson J.O."/>
        </authorList>
    </citation>
    <scope>NUCLEOTIDE SEQUENCE [LARGE SCALE GENOMIC DNA]</scope>
    <source>
        <strain evidence="2 3">ATCC 50377</strain>
    </source>
</reference>
<gene>
    <name evidence="2" type="ORF">SS50377_20002</name>
</gene>
<dbReference type="AlphaFoldDB" id="A0A9P8LYL6"/>
<keyword evidence="1" id="KW-1133">Transmembrane helix</keyword>
<feature type="transmembrane region" description="Helical" evidence="1">
    <location>
        <begin position="133"/>
        <end position="152"/>
    </location>
</feature>
<sequence>MHDPTHPYRYQMQQVSSSADVASLQQNSSQRVVVTIQHSSIPMLRSQAAYRVRLQNTIFDRLCIMRVLKIECIQYSAQPVLALLVRIPFLVYCVPGLISEYILLRVVVYSINTIVIYYISLQAPLPMHLYYQTPFKILLYILQYCILINHYAVPLMPALVLSMELLGVPVLVVPTSVAGRYYTQNIQTVFGIACACTLQVRIPFLVLLCTWAHK</sequence>
<dbReference type="KEGG" id="ssao:94294025"/>
<comment type="caution">
    <text evidence="2">The sequence shown here is derived from an EMBL/GenBank/DDBJ whole genome shotgun (WGS) entry which is preliminary data.</text>
</comment>
<feature type="transmembrane region" description="Helical" evidence="1">
    <location>
        <begin position="103"/>
        <end position="121"/>
    </location>
</feature>
<proteinExistence type="predicted"/>
<feature type="transmembrane region" description="Helical" evidence="1">
    <location>
        <begin position="75"/>
        <end position="97"/>
    </location>
</feature>
<keyword evidence="1" id="KW-0472">Membrane</keyword>
<feature type="transmembrane region" description="Helical" evidence="1">
    <location>
        <begin position="189"/>
        <end position="213"/>
    </location>
</feature>